<sequence>MADTLLNQFITTLAQADPDIDLAATALLIARQAYPDLDADSYLERLDRMAEALRERLDPDYTPVDTMLELNQYLFSELGFAGNRQDYYDPRNSFLNDVLDRRLGIPITLSIVYLEVGRRVGLDLEGVPFPGHFLVKLHVNEGEVILDPYGGGASLGLDDLEERMEQAMGNGRPLRPLLPGLLSGTTKRNILVRMLRNLRSVYLRREDHLRVLQTLDWILACQPDDAEALRDRGLAYETLECAKPALEDLRRYLDLAPRAPDAESIRARVIDLQRAARRLN</sequence>
<gene>
    <name evidence="4" type="ORF">DFQ59_11312</name>
</gene>
<reference evidence="4 5" key="1">
    <citation type="submission" date="2018-07" db="EMBL/GenBank/DDBJ databases">
        <title>Genomic Encyclopedia of Type Strains, Phase IV (KMG-IV): sequencing the most valuable type-strain genomes for metagenomic binning, comparative biology and taxonomic classification.</title>
        <authorList>
            <person name="Goeker M."/>
        </authorList>
    </citation>
    <scope>NUCLEOTIDE SEQUENCE [LARGE SCALE GENOMIC DNA]</scope>
    <source>
        <strain evidence="4 5">DSM 26407</strain>
    </source>
</reference>
<dbReference type="Proteomes" id="UP000252707">
    <property type="component" value="Unassembled WGS sequence"/>
</dbReference>
<evidence type="ECO:0000313" key="4">
    <source>
        <dbReference type="EMBL" id="RCX24916.1"/>
    </source>
</evidence>
<dbReference type="SUPFAM" id="SSF48452">
    <property type="entry name" value="TPR-like"/>
    <property type="match status" value="1"/>
</dbReference>
<dbReference type="Pfam" id="PF13371">
    <property type="entry name" value="TPR_9"/>
    <property type="match status" value="1"/>
</dbReference>
<dbReference type="InterPro" id="IPR011990">
    <property type="entry name" value="TPR-like_helical_dom_sf"/>
</dbReference>
<evidence type="ECO:0000256" key="2">
    <source>
        <dbReference type="PROSITE-ProRule" id="PRU00339"/>
    </source>
</evidence>
<dbReference type="OrthoDB" id="232498at2"/>
<evidence type="ECO:0000259" key="3">
    <source>
        <dbReference type="Pfam" id="PF13369"/>
    </source>
</evidence>
<evidence type="ECO:0000256" key="1">
    <source>
        <dbReference type="ARBA" id="ARBA00007100"/>
    </source>
</evidence>
<dbReference type="EMBL" id="QPJY01000013">
    <property type="protein sequence ID" value="RCX24916.1"/>
    <property type="molecule type" value="Genomic_DNA"/>
</dbReference>
<evidence type="ECO:0000313" key="5">
    <source>
        <dbReference type="Proteomes" id="UP000252707"/>
    </source>
</evidence>
<dbReference type="InterPro" id="IPR032698">
    <property type="entry name" value="SirB1_N"/>
</dbReference>
<accession>A0A369BWH1</accession>
<dbReference type="AlphaFoldDB" id="A0A369BWH1"/>
<proteinExistence type="inferred from homology"/>
<dbReference type="PANTHER" id="PTHR31350:SF21">
    <property type="entry name" value="F-BOX ONLY PROTEIN 21"/>
    <property type="match status" value="1"/>
</dbReference>
<name>A0A369BWH1_9GAMM</name>
<comment type="caution">
    <text evidence="4">The sequence shown here is derived from an EMBL/GenBank/DDBJ whole genome shotgun (WGS) entry which is preliminary data.</text>
</comment>
<keyword evidence="5" id="KW-1185">Reference proteome</keyword>
<comment type="similarity">
    <text evidence="1">Belongs to the UPF0162 family.</text>
</comment>
<dbReference type="PANTHER" id="PTHR31350">
    <property type="entry name" value="SI:DKEY-261L7.2"/>
    <property type="match status" value="1"/>
</dbReference>
<keyword evidence="2" id="KW-0802">TPR repeat</keyword>
<feature type="domain" description="Protein SirB1 N-terminal" evidence="3">
    <location>
        <begin position="41"/>
        <end position="196"/>
    </location>
</feature>
<feature type="repeat" description="TPR" evidence="2">
    <location>
        <begin position="226"/>
        <end position="259"/>
    </location>
</feature>
<dbReference type="Pfam" id="PF13369">
    <property type="entry name" value="Transglut_core2"/>
    <property type="match status" value="1"/>
</dbReference>
<organism evidence="4 5">
    <name type="scientific">Thioalbus denitrificans</name>
    <dbReference type="NCBI Taxonomy" id="547122"/>
    <lineage>
        <taxon>Bacteria</taxon>
        <taxon>Pseudomonadati</taxon>
        <taxon>Pseudomonadota</taxon>
        <taxon>Gammaproteobacteria</taxon>
        <taxon>Chromatiales</taxon>
        <taxon>Ectothiorhodospiraceae</taxon>
        <taxon>Thioalbus</taxon>
    </lineage>
</organism>
<protein>
    <submittedName>
        <fullName evidence="4">Regulator of sirC expression with transglutaminase-like and TPR domain</fullName>
    </submittedName>
</protein>
<dbReference type="RefSeq" id="WP_114280981.1">
    <property type="nucleotide sequence ID" value="NZ_QPJY01000013.1"/>
</dbReference>
<dbReference type="Gene3D" id="1.25.40.10">
    <property type="entry name" value="Tetratricopeptide repeat domain"/>
    <property type="match status" value="1"/>
</dbReference>
<dbReference type="PROSITE" id="PS50005">
    <property type="entry name" value="TPR"/>
    <property type="match status" value="1"/>
</dbReference>
<dbReference type="InterPro" id="IPR019734">
    <property type="entry name" value="TPR_rpt"/>
</dbReference>